<accession>A0AAV9E4X1</accession>
<dbReference type="EMBL" id="JAUJYO010000009">
    <property type="protein sequence ID" value="KAK1308486.1"/>
    <property type="molecule type" value="Genomic_DNA"/>
</dbReference>
<gene>
    <name evidence="1" type="ORF">QJS10_CPA09g01543</name>
</gene>
<comment type="caution">
    <text evidence="1">The sequence shown here is derived from an EMBL/GenBank/DDBJ whole genome shotgun (WGS) entry which is preliminary data.</text>
</comment>
<dbReference type="AlphaFoldDB" id="A0AAV9E4X1"/>
<sequence length="53" mass="5852">MEALSTVDTYSQVISSNEELIQLVCSVVKLRDKVEVGAADYIVAADYILLIVY</sequence>
<keyword evidence="2" id="KW-1185">Reference proteome</keyword>
<reference evidence="1" key="1">
    <citation type="journal article" date="2023" name="Nat. Commun.">
        <title>Diploid and tetraploid genomes of Acorus and the evolution of monocots.</title>
        <authorList>
            <person name="Ma L."/>
            <person name="Liu K.W."/>
            <person name="Li Z."/>
            <person name="Hsiao Y.Y."/>
            <person name="Qi Y."/>
            <person name="Fu T."/>
            <person name="Tang G.D."/>
            <person name="Zhang D."/>
            <person name="Sun W.H."/>
            <person name="Liu D.K."/>
            <person name="Li Y."/>
            <person name="Chen G.Z."/>
            <person name="Liu X.D."/>
            <person name="Liao X.Y."/>
            <person name="Jiang Y.T."/>
            <person name="Yu X."/>
            <person name="Hao Y."/>
            <person name="Huang J."/>
            <person name="Zhao X.W."/>
            <person name="Ke S."/>
            <person name="Chen Y.Y."/>
            <person name="Wu W.L."/>
            <person name="Hsu J.L."/>
            <person name="Lin Y.F."/>
            <person name="Huang M.D."/>
            <person name="Li C.Y."/>
            <person name="Huang L."/>
            <person name="Wang Z.W."/>
            <person name="Zhao X."/>
            <person name="Zhong W.Y."/>
            <person name="Peng D.H."/>
            <person name="Ahmad S."/>
            <person name="Lan S."/>
            <person name="Zhang J.S."/>
            <person name="Tsai W.C."/>
            <person name="Van de Peer Y."/>
            <person name="Liu Z.J."/>
        </authorList>
    </citation>
    <scope>NUCLEOTIDE SEQUENCE</scope>
    <source>
        <strain evidence="1">CP</strain>
    </source>
</reference>
<protein>
    <submittedName>
        <fullName evidence="1">Uncharacterized protein</fullName>
    </submittedName>
</protein>
<evidence type="ECO:0000313" key="2">
    <source>
        <dbReference type="Proteomes" id="UP001180020"/>
    </source>
</evidence>
<dbReference type="Proteomes" id="UP001180020">
    <property type="component" value="Unassembled WGS sequence"/>
</dbReference>
<reference evidence="1" key="2">
    <citation type="submission" date="2023-06" db="EMBL/GenBank/DDBJ databases">
        <authorList>
            <person name="Ma L."/>
            <person name="Liu K.-W."/>
            <person name="Li Z."/>
            <person name="Hsiao Y.-Y."/>
            <person name="Qi Y."/>
            <person name="Fu T."/>
            <person name="Tang G."/>
            <person name="Zhang D."/>
            <person name="Sun W.-H."/>
            <person name="Liu D.-K."/>
            <person name="Li Y."/>
            <person name="Chen G.-Z."/>
            <person name="Liu X.-D."/>
            <person name="Liao X.-Y."/>
            <person name="Jiang Y.-T."/>
            <person name="Yu X."/>
            <person name="Hao Y."/>
            <person name="Huang J."/>
            <person name="Zhao X.-W."/>
            <person name="Ke S."/>
            <person name="Chen Y.-Y."/>
            <person name="Wu W.-L."/>
            <person name="Hsu J.-L."/>
            <person name="Lin Y.-F."/>
            <person name="Huang M.-D."/>
            <person name="Li C.-Y."/>
            <person name="Huang L."/>
            <person name="Wang Z.-W."/>
            <person name="Zhao X."/>
            <person name="Zhong W.-Y."/>
            <person name="Peng D.-H."/>
            <person name="Ahmad S."/>
            <person name="Lan S."/>
            <person name="Zhang J.-S."/>
            <person name="Tsai W.-C."/>
            <person name="Van De Peer Y."/>
            <person name="Liu Z.-J."/>
        </authorList>
    </citation>
    <scope>NUCLEOTIDE SEQUENCE</scope>
    <source>
        <strain evidence="1">CP</strain>
        <tissue evidence="1">Leaves</tissue>
    </source>
</reference>
<evidence type="ECO:0000313" key="1">
    <source>
        <dbReference type="EMBL" id="KAK1308486.1"/>
    </source>
</evidence>
<name>A0AAV9E4X1_ACOCL</name>
<organism evidence="1 2">
    <name type="scientific">Acorus calamus</name>
    <name type="common">Sweet flag</name>
    <dbReference type="NCBI Taxonomy" id="4465"/>
    <lineage>
        <taxon>Eukaryota</taxon>
        <taxon>Viridiplantae</taxon>
        <taxon>Streptophyta</taxon>
        <taxon>Embryophyta</taxon>
        <taxon>Tracheophyta</taxon>
        <taxon>Spermatophyta</taxon>
        <taxon>Magnoliopsida</taxon>
        <taxon>Liliopsida</taxon>
        <taxon>Acoraceae</taxon>
        <taxon>Acorus</taxon>
    </lineage>
</organism>
<proteinExistence type="predicted"/>